<comment type="caution">
    <text evidence="1">The sequence shown here is derived from an EMBL/GenBank/DDBJ whole genome shotgun (WGS) entry which is preliminary data.</text>
</comment>
<proteinExistence type="predicted"/>
<keyword evidence="2" id="KW-1185">Reference proteome</keyword>
<dbReference type="AlphaFoldDB" id="A0A3R9EH98"/>
<evidence type="ECO:0000313" key="1">
    <source>
        <dbReference type="EMBL" id="RSD30402.1"/>
    </source>
</evidence>
<protein>
    <submittedName>
        <fullName evidence="1">DUF1845 domain-containing protein</fullName>
    </submittedName>
</protein>
<name>A0A3R9EH98_9VIBR</name>
<dbReference type="Pfam" id="PF08900">
    <property type="entry name" value="AcaB"/>
    <property type="match status" value="1"/>
</dbReference>
<sequence length="209" mass="24160">MEEVIMMKEMVLFTHTVTRLWDVKPKFSKSYAEFMLERLTALEIATKKDDPYADLALLNIEQALYKLESVAKEGLAEESDRAGEASWLDLQGRCLSPDRHTPAMGWLMLRVFGTVDQALIQNMIAFRTANVTRPAYEKRKSQLVKALHTMMNAFHRYKFYNSGLNRDTLTQSTPNPKRDKVIKRLGVLPLEIMDSIERADHAPYITRRH</sequence>
<dbReference type="EMBL" id="RSFA01000069">
    <property type="protein sequence ID" value="RSD30402.1"/>
    <property type="molecule type" value="Genomic_DNA"/>
</dbReference>
<dbReference type="OrthoDB" id="8524550at2"/>
<evidence type="ECO:0000313" key="2">
    <source>
        <dbReference type="Proteomes" id="UP000269041"/>
    </source>
</evidence>
<dbReference type="RefSeq" id="WP_125322392.1">
    <property type="nucleotide sequence ID" value="NZ_AP024891.1"/>
</dbReference>
<gene>
    <name evidence="1" type="ORF">EJA03_14175</name>
</gene>
<dbReference type="Proteomes" id="UP000269041">
    <property type="component" value="Unassembled WGS sequence"/>
</dbReference>
<reference evidence="1 2" key="1">
    <citation type="submission" date="2018-12" db="EMBL/GenBank/DDBJ databases">
        <title>Genomic taxonomy of the Vibrionaceae family.</title>
        <authorList>
            <person name="Gomez-Gil B."/>
            <person name="Enciso-Ibarra K."/>
        </authorList>
    </citation>
    <scope>NUCLEOTIDE SEQUENCE [LARGE SCALE GENOMIC DNA]</scope>
    <source>
        <strain evidence="1 2">CAIM 594</strain>
    </source>
</reference>
<accession>A0A3R9EH98</accession>
<dbReference type="InterPro" id="IPR014996">
    <property type="entry name" value="AcaB"/>
</dbReference>
<organism evidence="1 2">
    <name type="scientific">Vibrio pectenicida</name>
    <dbReference type="NCBI Taxonomy" id="62763"/>
    <lineage>
        <taxon>Bacteria</taxon>
        <taxon>Pseudomonadati</taxon>
        <taxon>Pseudomonadota</taxon>
        <taxon>Gammaproteobacteria</taxon>
        <taxon>Vibrionales</taxon>
        <taxon>Vibrionaceae</taxon>
        <taxon>Vibrio</taxon>
    </lineage>
</organism>